<dbReference type="Pfam" id="PF00483">
    <property type="entry name" value="NTP_transferase"/>
    <property type="match status" value="1"/>
</dbReference>
<dbReference type="InterPro" id="IPR029044">
    <property type="entry name" value="Nucleotide-diphossugar_trans"/>
</dbReference>
<keyword evidence="8" id="KW-0460">Magnesium</keyword>
<keyword evidence="6 13" id="KW-0548">Nucleotidyltransferase</keyword>
<protein>
    <recommendedName>
        <fullName evidence="4">Glucose-1-phosphate thymidylyltransferase</fullName>
        <ecNumber evidence="3">2.7.7.24</ecNumber>
    </recommendedName>
    <alternativeName>
        <fullName evidence="10">dTDP-glucose pyrophosphorylase</fullName>
    </alternativeName>
    <alternativeName>
        <fullName evidence="9">dTDP-glucose synthase</fullName>
    </alternativeName>
</protein>
<evidence type="ECO:0000256" key="10">
    <source>
        <dbReference type="ARBA" id="ARBA00032598"/>
    </source>
</evidence>
<name>A0A6J4IHW0_9ACTN</name>
<keyword evidence="7" id="KW-0479">Metal-binding</keyword>
<keyword evidence="5 13" id="KW-0808">Transferase</keyword>
<dbReference type="Gene3D" id="3.90.550.10">
    <property type="entry name" value="Spore Coat Polysaccharide Biosynthesis Protein SpsA, Chain A"/>
    <property type="match status" value="1"/>
</dbReference>
<evidence type="ECO:0000256" key="2">
    <source>
        <dbReference type="ARBA" id="ARBA00010480"/>
    </source>
</evidence>
<dbReference type="SUPFAM" id="SSF53448">
    <property type="entry name" value="Nucleotide-diphospho-sugar transferases"/>
    <property type="match status" value="1"/>
</dbReference>
<organism evidence="13">
    <name type="scientific">uncultured Mycobacteriales bacterium</name>
    <dbReference type="NCBI Taxonomy" id="581187"/>
    <lineage>
        <taxon>Bacteria</taxon>
        <taxon>Bacillati</taxon>
        <taxon>Actinomycetota</taxon>
        <taxon>Actinomycetes</taxon>
        <taxon>Mycobacteriales</taxon>
        <taxon>environmental samples</taxon>
    </lineage>
</organism>
<dbReference type="GO" id="GO:0046872">
    <property type="term" value="F:metal ion binding"/>
    <property type="evidence" value="ECO:0007669"/>
    <property type="project" value="UniProtKB-KW"/>
</dbReference>
<dbReference type="EC" id="2.7.7.24" evidence="3"/>
<evidence type="ECO:0000256" key="8">
    <source>
        <dbReference type="ARBA" id="ARBA00022842"/>
    </source>
</evidence>
<evidence type="ECO:0000256" key="5">
    <source>
        <dbReference type="ARBA" id="ARBA00022679"/>
    </source>
</evidence>
<evidence type="ECO:0000256" key="7">
    <source>
        <dbReference type="ARBA" id="ARBA00022723"/>
    </source>
</evidence>
<comment type="catalytic activity">
    <reaction evidence="11">
        <text>dTTP + alpha-D-glucose 1-phosphate + H(+) = dTDP-alpha-D-glucose + diphosphate</text>
        <dbReference type="Rhea" id="RHEA:15225"/>
        <dbReference type="ChEBI" id="CHEBI:15378"/>
        <dbReference type="ChEBI" id="CHEBI:33019"/>
        <dbReference type="ChEBI" id="CHEBI:37568"/>
        <dbReference type="ChEBI" id="CHEBI:57477"/>
        <dbReference type="ChEBI" id="CHEBI:58601"/>
        <dbReference type="EC" id="2.7.7.24"/>
    </reaction>
</comment>
<dbReference type="PANTHER" id="PTHR43532:SF1">
    <property type="entry name" value="GLUCOSE-1-PHOSPHATE THYMIDYLYLTRANSFERASE 1"/>
    <property type="match status" value="1"/>
</dbReference>
<comment type="cofactor">
    <cofactor evidence="1">
        <name>Mg(2+)</name>
        <dbReference type="ChEBI" id="CHEBI:18420"/>
    </cofactor>
</comment>
<dbReference type="InterPro" id="IPR005907">
    <property type="entry name" value="G1P_thy_trans_s"/>
</dbReference>
<evidence type="ECO:0000256" key="9">
    <source>
        <dbReference type="ARBA" id="ARBA00032492"/>
    </source>
</evidence>
<evidence type="ECO:0000259" key="12">
    <source>
        <dbReference type="Pfam" id="PF00483"/>
    </source>
</evidence>
<feature type="domain" description="Nucleotidyl transferase" evidence="12">
    <location>
        <begin position="2"/>
        <end position="234"/>
    </location>
</feature>
<dbReference type="PANTHER" id="PTHR43532">
    <property type="entry name" value="GLUCOSE-1-PHOSPHATE THYMIDYLYLTRANSFERASE"/>
    <property type="match status" value="1"/>
</dbReference>
<evidence type="ECO:0000256" key="6">
    <source>
        <dbReference type="ARBA" id="ARBA00022695"/>
    </source>
</evidence>
<proteinExistence type="inferred from homology"/>
<sequence length="300" mass="31989">MKGIILAGGSATRLHPATLGVSQPLLPVYDKPLVYYPLSVLMLAGVRDVLVVSTPAELPRFRALLRDGSHLGLRVTHRAQTRPGGPAEALLVGADHVGDDQVALIQGDNIFHGTGFRGLLRSAVAELDGCTLFGYGVADPRPYAVAEVDGDGRLVSLEERPAAPRSNRAVTGLYLYDPDVVGIASALAARGIPGITDVNRVYLRRGRARVVDLGRGFAWQDTGTEDALLAAAHYVRTLEHRQGLRVACVEEVALHLGLIDAEQCHRLGAAMPDSGYGRYVRAVAAQARQVSGPPWKSTIS</sequence>
<evidence type="ECO:0000313" key="13">
    <source>
        <dbReference type="EMBL" id="CAA9250479.1"/>
    </source>
</evidence>
<dbReference type="AlphaFoldDB" id="A0A6J4IHW0"/>
<reference evidence="13" key="1">
    <citation type="submission" date="2020-02" db="EMBL/GenBank/DDBJ databases">
        <authorList>
            <person name="Meier V. D."/>
        </authorList>
    </citation>
    <scope>NUCLEOTIDE SEQUENCE</scope>
    <source>
        <strain evidence="13">AVDCRST_MAG41</strain>
    </source>
</reference>
<gene>
    <name evidence="13" type="ORF">AVDCRST_MAG41-1870</name>
</gene>
<accession>A0A6J4IHW0</accession>
<comment type="similarity">
    <text evidence="2">Belongs to the glucose-1-phosphate thymidylyltransferase family.</text>
</comment>
<dbReference type="GO" id="GO:0008879">
    <property type="term" value="F:glucose-1-phosphate thymidylyltransferase activity"/>
    <property type="evidence" value="ECO:0007669"/>
    <property type="project" value="UniProtKB-EC"/>
</dbReference>
<dbReference type="EMBL" id="CADCTP010000174">
    <property type="protein sequence ID" value="CAA9250479.1"/>
    <property type="molecule type" value="Genomic_DNA"/>
</dbReference>
<evidence type="ECO:0000256" key="3">
    <source>
        <dbReference type="ARBA" id="ARBA00012461"/>
    </source>
</evidence>
<evidence type="ECO:0000256" key="11">
    <source>
        <dbReference type="ARBA" id="ARBA00049336"/>
    </source>
</evidence>
<dbReference type="InterPro" id="IPR005835">
    <property type="entry name" value="NTP_transferase_dom"/>
</dbReference>
<evidence type="ECO:0000256" key="4">
    <source>
        <dbReference type="ARBA" id="ARBA00017654"/>
    </source>
</evidence>
<evidence type="ECO:0000256" key="1">
    <source>
        <dbReference type="ARBA" id="ARBA00001946"/>
    </source>
</evidence>